<proteinExistence type="predicted"/>
<protein>
    <recommendedName>
        <fullName evidence="4">Phage tail tape measure protein domain-containing protein</fullName>
    </recommendedName>
</protein>
<evidence type="ECO:0000313" key="6">
    <source>
        <dbReference type="Proteomes" id="UP000494117"/>
    </source>
</evidence>
<evidence type="ECO:0000256" key="3">
    <source>
        <dbReference type="SAM" id="Phobius"/>
    </source>
</evidence>
<evidence type="ECO:0000256" key="2">
    <source>
        <dbReference type="SAM" id="Coils"/>
    </source>
</evidence>
<feature type="transmembrane region" description="Helical" evidence="3">
    <location>
        <begin position="608"/>
        <end position="627"/>
    </location>
</feature>
<dbReference type="PANTHER" id="PTHR37813:SF1">
    <property type="entry name" value="FELS-2 PROPHAGE PROTEIN"/>
    <property type="match status" value="1"/>
</dbReference>
<feature type="transmembrane region" description="Helical" evidence="3">
    <location>
        <begin position="539"/>
        <end position="567"/>
    </location>
</feature>
<dbReference type="EMBL" id="CADILG010000009">
    <property type="protein sequence ID" value="CAB3850341.1"/>
    <property type="molecule type" value="Genomic_DNA"/>
</dbReference>
<keyword evidence="2" id="KW-0175">Coiled coil</keyword>
<reference evidence="5 6" key="1">
    <citation type="submission" date="2020-04" db="EMBL/GenBank/DDBJ databases">
        <authorList>
            <person name="De Canck E."/>
        </authorList>
    </citation>
    <scope>NUCLEOTIDE SEQUENCE [LARGE SCALE GENOMIC DNA]</scope>
    <source>
        <strain evidence="5 6">LMG 26858</strain>
    </source>
</reference>
<dbReference type="PANTHER" id="PTHR37813">
    <property type="entry name" value="FELS-2 PROPHAGE PROTEIN"/>
    <property type="match status" value="1"/>
</dbReference>
<evidence type="ECO:0000256" key="1">
    <source>
        <dbReference type="ARBA" id="ARBA00022612"/>
    </source>
</evidence>
<dbReference type="Pfam" id="PF10145">
    <property type="entry name" value="PhageMin_Tail"/>
    <property type="match status" value="1"/>
</dbReference>
<keyword evidence="1" id="KW-1188">Viral release from host cell</keyword>
<name>A0A6S7CX06_9BURK</name>
<dbReference type="Proteomes" id="UP000494117">
    <property type="component" value="Unassembled WGS sequence"/>
</dbReference>
<dbReference type="AlphaFoldDB" id="A0A6S7CX06"/>
<evidence type="ECO:0000259" key="4">
    <source>
        <dbReference type="Pfam" id="PF10145"/>
    </source>
</evidence>
<keyword evidence="3" id="KW-0812">Transmembrane</keyword>
<dbReference type="InterPro" id="IPR010090">
    <property type="entry name" value="Phage_tape_meas"/>
</dbReference>
<feature type="coiled-coil region" evidence="2">
    <location>
        <begin position="62"/>
        <end position="124"/>
    </location>
</feature>
<dbReference type="RefSeq" id="WP_175206591.1">
    <property type="nucleotide sequence ID" value="NZ_CADILG010000009.1"/>
</dbReference>
<keyword evidence="3" id="KW-0472">Membrane</keyword>
<keyword evidence="3" id="KW-1133">Transmembrane helix</keyword>
<accession>A0A6S7CX06</accession>
<evidence type="ECO:0000313" key="5">
    <source>
        <dbReference type="EMBL" id="CAB3850341.1"/>
    </source>
</evidence>
<feature type="domain" description="Phage tail tape measure protein" evidence="4">
    <location>
        <begin position="239"/>
        <end position="438"/>
    </location>
</feature>
<dbReference type="NCBIfam" id="TIGR01760">
    <property type="entry name" value="tape_meas_TP901"/>
    <property type="match status" value="1"/>
</dbReference>
<feature type="coiled-coil region" evidence="2">
    <location>
        <begin position="221"/>
        <end position="248"/>
    </location>
</feature>
<organism evidence="5 6">
    <name type="scientific">Achromobacter anxifer</name>
    <dbReference type="NCBI Taxonomy" id="1287737"/>
    <lineage>
        <taxon>Bacteria</taxon>
        <taxon>Pseudomonadati</taxon>
        <taxon>Pseudomonadota</taxon>
        <taxon>Betaproteobacteria</taxon>
        <taxon>Burkholderiales</taxon>
        <taxon>Alcaligenaceae</taxon>
        <taxon>Achromobacter</taxon>
    </lineage>
</organism>
<sequence>MDKALQLRVIAALQDKLSGPLNKIKGSSAASAQGVADLRSKLKALDAAQREVGRFREVSRGLQSTRGELAAAQQRVAGLAQQMQTTASPTRAMTREFDRAVRVAQQLKEKHGQQSMELQRLRENLGRAGISTSNLSRDERGLRQRIDQTSQALDRQTAKLQAAAKHQQRLAAAKDRYGAGRAAVGAAAGTGAAALAAGGGMLYAESKFVMPGIDFDASMSKVQALARLEKTSEEMKALRKQARDLGAETMFSAGQAADAQGFLAMAGFTPKAILAAMPGMLSLAKAGDTDLAQTADIGSNILTGFKLPADQMGRVGDVLTGAFTRSNTSLYMLGETMKYVAPVAAGLGVDIETAAAMAGKLGDAGIQGSMAGTAMRAILGRLAAPPKAAADALAELGVKTKDAKGNLRDLPTILAEIDKKTQKMGTAKRAGYFKHIAGEEAFSALQVLTDQAGQGELQKFRKTLNTNAGEADKTAATMADNMRGSLDELSSAWEDLGIQVYEQHDGALRKMVIRLADLIGSVKNWAAANPELASTLTALAGGLAVLVAGFGALTLMLASILGPFIIVRYGLSLLGIQAGGLFGVLVNLARGGFGMLGSAIMFVGRLLLANPIALAVTAIGLAAYAIYRYWEPISGFFSGLWSGITTTFNSVVQSLSGLLAGWNPLSVLGTAWGAVSGFFDQIWQSVAQVFDGGLAGVGAKLLSWSPLDLLYQPIAAALASLGVALPGNFSEFGSMLVQGLINGITSMAGALKDSISNMGSGVIGWFKEKLGIHSPSRVFADMGGFVSEGAAVGIKAQQPEAMKAAQALAASVALSGAMLAPGAIAAPAGIDTDQAAVAARFDMRAPMASTPASAPRQITVQGDTINITIQGAAMSQTDLQRAVETALRRAQADKDARVRSAYIDRD</sequence>
<keyword evidence="6" id="KW-1185">Reference proteome</keyword>
<gene>
    <name evidence="5" type="ORF">LMG26858_01674</name>
</gene>